<evidence type="ECO:0000313" key="2">
    <source>
        <dbReference type="EMBL" id="RKT74848.1"/>
    </source>
</evidence>
<dbReference type="InterPro" id="IPR045428">
    <property type="entry name" value="EACC1"/>
</dbReference>
<keyword evidence="1" id="KW-0472">Membrane</keyword>
<dbReference type="AlphaFoldDB" id="A0A495XT56"/>
<proteinExistence type="predicted"/>
<dbReference type="Pfam" id="PF19953">
    <property type="entry name" value="EACC1"/>
    <property type="match status" value="1"/>
</dbReference>
<comment type="caution">
    <text evidence="2">The sequence shown here is derived from an EMBL/GenBank/DDBJ whole genome shotgun (WGS) entry which is preliminary data.</text>
</comment>
<evidence type="ECO:0000256" key="1">
    <source>
        <dbReference type="SAM" id="Phobius"/>
    </source>
</evidence>
<feature type="transmembrane region" description="Helical" evidence="1">
    <location>
        <begin position="53"/>
        <end position="71"/>
    </location>
</feature>
<sequence>MDVELRVDGGADEVRDLHRALAADPDLRGRVRLRHRPPEPGALGPVAEAVEVALAPGGALTVVAGAVLVWLRRRRGTVKVRVTRGEDTVEVYADQVRGLDAPAVKELTAQIVSSLDRKGESAP</sequence>
<keyword evidence="1" id="KW-1133">Transmembrane helix</keyword>
<organism evidence="2 3">
    <name type="scientific">Saccharothrix variisporea</name>
    <dbReference type="NCBI Taxonomy" id="543527"/>
    <lineage>
        <taxon>Bacteria</taxon>
        <taxon>Bacillati</taxon>
        <taxon>Actinomycetota</taxon>
        <taxon>Actinomycetes</taxon>
        <taxon>Pseudonocardiales</taxon>
        <taxon>Pseudonocardiaceae</taxon>
        <taxon>Saccharothrix</taxon>
    </lineage>
</organism>
<keyword evidence="3" id="KW-1185">Reference proteome</keyword>
<evidence type="ECO:0000313" key="3">
    <source>
        <dbReference type="Proteomes" id="UP000272729"/>
    </source>
</evidence>
<reference evidence="2 3" key="1">
    <citation type="submission" date="2018-10" db="EMBL/GenBank/DDBJ databases">
        <title>Sequencing the genomes of 1000 actinobacteria strains.</title>
        <authorList>
            <person name="Klenk H.-P."/>
        </authorList>
    </citation>
    <scope>NUCLEOTIDE SEQUENCE [LARGE SCALE GENOMIC DNA]</scope>
    <source>
        <strain evidence="2 3">DSM 43911</strain>
    </source>
</reference>
<name>A0A495XT56_9PSEU</name>
<dbReference type="OrthoDB" id="3400184at2"/>
<accession>A0A495XT56</accession>
<protein>
    <submittedName>
        <fullName evidence="2">Uncharacterized protein</fullName>
    </submittedName>
</protein>
<dbReference type="EMBL" id="RBXR01000001">
    <property type="protein sequence ID" value="RKT74848.1"/>
    <property type="molecule type" value="Genomic_DNA"/>
</dbReference>
<dbReference type="RefSeq" id="WP_121229946.1">
    <property type="nucleotide sequence ID" value="NZ_JBIUBA010000025.1"/>
</dbReference>
<keyword evidence="1" id="KW-0812">Transmembrane</keyword>
<gene>
    <name evidence="2" type="ORF">DFJ66_8222</name>
</gene>
<dbReference type="Proteomes" id="UP000272729">
    <property type="component" value="Unassembled WGS sequence"/>
</dbReference>